<protein>
    <submittedName>
        <fullName evidence="2">Rod-binding protein</fullName>
    </submittedName>
</protein>
<reference evidence="2 3" key="1">
    <citation type="submission" date="2021-05" db="EMBL/GenBank/DDBJ databases">
        <title>Roseococcus sp. XZZS9, whole genome shotgun sequencing project.</title>
        <authorList>
            <person name="Zhao G."/>
            <person name="Shen L."/>
        </authorList>
    </citation>
    <scope>NUCLEOTIDE SEQUENCE [LARGE SCALE GENOMIC DNA]</scope>
    <source>
        <strain evidence="2 3">XZZS9</strain>
    </source>
</reference>
<evidence type="ECO:0000313" key="3">
    <source>
        <dbReference type="Proteomes" id="UP000766336"/>
    </source>
</evidence>
<name>A0ABS5QBM3_9PROT</name>
<sequence>MLAPLAQAHATAPTPERMREAAQRFEAQVFAQLLQPAFESLGQGGFGGGAAEAQWRPMLVEGFAAAAARAGRGIGLQNMVLRHMIRLQELSSSNQENRP</sequence>
<accession>A0ABS5QBM3</accession>
<evidence type="ECO:0000259" key="1">
    <source>
        <dbReference type="Pfam" id="PF10135"/>
    </source>
</evidence>
<evidence type="ECO:0000313" key="2">
    <source>
        <dbReference type="EMBL" id="MBS7811096.1"/>
    </source>
</evidence>
<feature type="domain" description="Flagellar protein FlgJ N-terminal" evidence="1">
    <location>
        <begin position="42"/>
        <end position="82"/>
    </location>
</feature>
<dbReference type="RefSeq" id="WP_213669793.1">
    <property type="nucleotide sequence ID" value="NZ_JAHCDA010000002.1"/>
</dbReference>
<proteinExistence type="predicted"/>
<dbReference type="Proteomes" id="UP000766336">
    <property type="component" value="Unassembled WGS sequence"/>
</dbReference>
<gene>
    <name evidence="2" type="ORF">KHU32_09120</name>
</gene>
<dbReference type="InterPro" id="IPR019301">
    <property type="entry name" value="Flagellar_prot_FlgJ_N"/>
</dbReference>
<organism evidence="2 3">
    <name type="scientific">Roseococcus pinisoli</name>
    <dbReference type="NCBI Taxonomy" id="2835040"/>
    <lineage>
        <taxon>Bacteria</taxon>
        <taxon>Pseudomonadati</taxon>
        <taxon>Pseudomonadota</taxon>
        <taxon>Alphaproteobacteria</taxon>
        <taxon>Acetobacterales</taxon>
        <taxon>Roseomonadaceae</taxon>
        <taxon>Roseococcus</taxon>
    </lineage>
</organism>
<dbReference type="EMBL" id="JAHCDA010000002">
    <property type="protein sequence ID" value="MBS7811096.1"/>
    <property type="molecule type" value="Genomic_DNA"/>
</dbReference>
<dbReference type="Pfam" id="PF10135">
    <property type="entry name" value="Rod-binding"/>
    <property type="match status" value="1"/>
</dbReference>
<keyword evidence="3" id="KW-1185">Reference proteome</keyword>
<comment type="caution">
    <text evidence="2">The sequence shown here is derived from an EMBL/GenBank/DDBJ whole genome shotgun (WGS) entry which is preliminary data.</text>
</comment>